<dbReference type="Proteomes" id="UP000254060">
    <property type="component" value="Unassembled WGS sequence"/>
</dbReference>
<dbReference type="RefSeq" id="WP_051638913.1">
    <property type="nucleotide sequence ID" value="NZ_UGGP01000001.1"/>
</dbReference>
<evidence type="ECO:0000313" key="2">
    <source>
        <dbReference type="Proteomes" id="UP000254060"/>
    </source>
</evidence>
<organism evidence="1 2">
    <name type="scientific">Exiguobacterium aurantiacum</name>
    <dbReference type="NCBI Taxonomy" id="33987"/>
    <lineage>
        <taxon>Bacteria</taxon>
        <taxon>Bacillati</taxon>
        <taxon>Bacillota</taxon>
        <taxon>Bacilli</taxon>
        <taxon>Bacillales</taxon>
        <taxon>Bacillales Family XII. Incertae Sedis</taxon>
        <taxon>Exiguobacterium</taxon>
    </lineage>
</organism>
<protein>
    <recommendedName>
        <fullName evidence="3">HEAT repeat</fullName>
    </recommendedName>
</protein>
<evidence type="ECO:0000313" key="1">
    <source>
        <dbReference type="EMBL" id="STO08695.1"/>
    </source>
</evidence>
<accession>A0A377FWA3</accession>
<dbReference type="OrthoDB" id="2940203at2"/>
<evidence type="ECO:0008006" key="3">
    <source>
        <dbReference type="Google" id="ProtNLM"/>
    </source>
</evidence>
<proteinExistence type="predicted"/>
<dbReference type="EMBL" id="UGGP01000001">
    <property type="protein sequence ID" value="STO08695.1"/>
    <property type="molecule type" value="Genomic_DNA"/>
</dbReference>
<gene>
    <name evidence="1" type="ORF">NCTC13163_02072</name>
</gene>
<reference evidence="1 2" key="1">
    <citation type="submission" date="2018-06" db="EMBL/GenBank/DDBJ databases">
        <authorList>
            <consortium name="Pathogen Informatics"/>
            <person name="Doyle S."/>
        </authorList>
    </citation>
    <scope>NUCLEOTIDE SEQUENCE [LARGE SCALE GENOMIC DNA]</scope>
    <source>
        <strain evidence="1 2">NCTC13163</strain>
    </source>
</reference>
<sequence length="99" mass="11040">MDNSKDLIELVLDVTASDAERDDAAIDLGFVSNDPSIQTALLTIANDKHTDEMIRASCGESLAQIWMKNNEFDLNNLSRLRGIAHVEALECFERENSDE</sequence>
<name>A0A377FWA3_9BACL</name>
<dbReference type="AlphaFoldDB" id="A0A377FWA3"/>